<feature type="compositionally biased region" description="Basic residues" evidence="1">
    <location>
        <begin position="249"/>
        <end position="261"/>
    </location>
</feature>
<organism evidence="5 6">
    <name type="scientific">Actinoplanes ianthinogenes</name>
    <dbReference type="NCBI Taxonomy" id="122358"/>
    <lineage>
        <taxon>Bacteria</taxon>
        <taxon>Bacillati</taxon>
        <taxon>Actinomycetota</taxon>
        <taxon>Actinomycetes</taxon>
        <taxon>Micromonosporales</taxon>
        <taxon>Micromonosporaceae</taxon>
        <taxon>Actinoplanes</taxon>
    </lineage>
</organism>
<feature type="compositionally biased region" description="Low complexity" evidence="1">
    <location>
        <begin position="263"/>
        <end position="280"/>
    </location>
</feature>
<dbReference type="Pfam" id="PF04536">
    <property type="entry name" value="TPM_phosphatase"/>
    <property type="match status" value="1"/>
</dbReference>
<name>A0ABM7M5W4_9ACTN</name>
<keyword evidence="2" id="KW-1133">Transmembrane helix</keyword>
<evidence type="ECO:0000313" key="5">
    <source>
        <dbReference type="EMBL" id="BCJ46940.1"/>
    </source>
</evidence>
<keyword evidence="2" id="KW-0472">Membrane</keyword>
<dbReference type="Gene3D" id="3.10.310.50">
    <property type="match status" value="1"/>
</dbReference>
<dbReference type="RefSeq" id="WP_189331513.1">
    <property type="nucleotide sequence ID" value="NZ_AP023356.1"/>
</dbReference>
<feature type="signal peptide" evidence="3">
    <location>
        <begin position="1"/>
        <end position="24"/>
    </location>
</feature>
<feature type="domain" description="TPM" evidence="4">
    <location>
        <begin position="36"/>
        <end position="158"/>
    </location>
</feature>
<keyword evidence="3" id="KW-0732">Signal</keyword>
<sequence length="296" mass="30368">MRTRFAVVAVMSALVVALPSAALADPVYPDPVGRCVDEVGVLGDELCSEVTTILRADEKATTDEIAVAVIDSTDGVSIEEYSTHLFNEWGVGDAAKDNGVLLVVAVGDRQARLETGDGMVKRLPDKAAGTIVHDVIVPKMAAEEYADGILTGLDAIRRKIGHKIPAGAALAGLATEAPTLEDTDTDTDADTYIDSGTGGIDLANEGTEEDSGWTVWPIVLLVVGVGVVLVAWVRRMSGHGGWTSGSSGTHHHGFTSHHHSSTSHDSGSSGWTGSSGSSGSDFGGGSSSGGGSSGSW</sequence>
<feature type="compositionally biased region" description="Gly residues" evidence="1">
    <location>
        <begin position="281"/>
        <end position="296"/>
    </location>
</feature>
<protein>
    <recommendedName>
        <fullName evidence="4">TPM domain-containing protein</fullName>
    </recommendedName>
</protein>
<reference evidence="5 6" key="1">
    <citation type="submission" date="2020-08" db="EMBL/GenBank/DDBJ databases">
        <title>Whole genome shotgun sequence of Actinoplanes ianthinogenes NBRC 13996.</title>
        <authorList>
            <person name="Komaki H."/>
            <person name="Tamura T."/>
        </authorList>
    </citation>
    <scope>NUCLEOTIDE SEQUENCE [LARGE SCALE GENOMIC DNA]</scope>
    <source>
        <strain evidence="5 6">NBRC 13996</strain>
    </source>
</reference>
<evidence type="ECO:0000256" key="3">
    <source>
        <dbReference type="SAM" id="SignalP"/>
    </source>
</evidence>
<evidence type="ECO:0000256" key="2">
    <source>
        <dbReference type="SAM" id="Phobius"/>
    </source>
</evidence>
<proteinExistence type="predicted"/>
<evidence type="ECO:0000256" key="1">
    <source>
        <dbReference type="SAM" id="MobiDB-lite"/>
    </source>
</evidence>
<feature type="transmembrane region" description="Helical" evidence="2">
    <location>
        <begin position="213"/>
        <end position="233"/>
    </location>
</feature>
<keyword evidence="2" id="KW-0812">Transmembrane</keyword>
<dbReference type="EMBL" id="AP023356">
    <property type="protein sequence ID" value="BCJ46940.1"/>
    <property type="molecule type" value="Genomic_DNA"/>
</dbReference>
<feature type="chain" id="PRO_5046103775" description="TPM domain-containing protein" evidence="3">
    <location>
        <begin position="25"/>
        <end position="296"/>
    </location>
</feature>
<dbReference type="Proteomes" id="UP000676967">
    <property type="component" value="Chromosome"/>
</dbReference>
<dbReference type="InterPro" id="IPR007621">
    <property type="entry name" value="TPM_dom"/>
</dbReference>
<gene>
    <name evidence="5" type="ORF">Aiant_75970</name>
</gene>
<feature type="region of interest" description="Disordered" evidence="1">
    <location>
        <begin position="241"/>
        <end position="296"/>
    </location>
</feature>
<dbReference type="PANTHER" id="PTHR30373">
    <property type="entry name" value="UPF0603 PROTEIN YGCG"/>
    <property type="match status" value="1"/>
</dbReference>
<accession>A0ABM7M5W4</accession>
<evidence type="ECO:0000259" key="4">
    <source>
        <dbReference type="Pfam" id="PF04536"/>
    </source>
</evidence>
<dbReference type="PANTHER" id="PTHR30373:SF2">
    <property type="entry name" value="UPF0603 PROTEIN YGCG"/>
    <property type="match status" value="1"/>
</dbReference>
<keyword evidence="6" id="KW-1185">Reference proteome</keyword>
<evidence type="ECO:0000313" key="6">
    <source>
        <dbReference type="Proteomes" id="UP000676967"/>
    </source>
</evidence>